<keyword evidence="2" id="KW-0808">Transferase</keyword>
<evidence type="ECO:0000259" key="3">
    <source>
        <dbReference type="Pfam" id="PF00195"/>
    </source>
</evidence>
<dbReference type="PIRSF" id="PIRSF000451">
    <property type="entry name" value="PKS_III"/>
    <property type="match status" value="1"/>
</dbReference>
<dbReference type="Pfam" id="PF00195">
    <property type="entry name" value="Chal_sti_synt_N"/>
    <property type="match status" value="1"/>
</dbReference>
<name>A0ABW0KWS1_9BACT</name>
<dbReference type="EMBL" id="JBHSMQ010000013">
    <property type="protein sequence ID" value="MFC5457854.1"/>
    <property type="molecule type" value="Genomic_DNA"/>
</dbReference>
<dbReference type="Pfam" id="PF02797">
    <property type="entry name" value="Chal_sti_synt_C"/>
    <property type="match status" value="1"/>
</dbReference>
<dbReference type="SUPFAM" id="SSF53901">
    <property type="entry name" value="Thiolase-like"/>
    <property type="match status" value="1"/>
</dbReference>
<feature type="domain" description="Chalcone/stilbene synthase N-terminal" evidence="3">
    <location>
        <begin position="31"/>
        <end position="213"/>
    </location>
</feature>
<protein>
    <submittedName>
        <fullName evidence="5">Type III polyketide synthase</fullName>
    </submittedName>
</protein>
<feature type="domain" description="Chalcone/stilbene synthase C-terminal" evidence="4">
    <location>
        <begin position="231"/>
        <end position="363"/>
    </location>
</feature>
<keyword evidence="6" id="KW-1185">Reference proteome</keyword>
<dbReference type="Proteomes" id="UP001596052">
    <property type="component" value="Unassembled WGS sequence"/>
</dbReference>
<comment type="caution">
    <text evidence="5">The sequence shown here is derived from an EMBL/GenBank/DDBJ whole genome shotgun (WGS) entry which is preliminary data.</text>
</comment>
<dbReference type="InterPro" id="IPR016039">
    <property type="entry name" value="Thiolase-like"/>
</dbReference>
<sequence>MPAFIHHIATETPEFIYSNEFTRRRMQGWVSEPRAKRLVEMIYDRTGIETRYSACADFMQEDGELFRTQPDGSMNAPTTGQRNALYARASRELAVRLARKTLAECPHFAKEEITHIVFASCTGFANPGPDYHIIRDVGLNENVERYTVGFMGCYAAFPALRMAAQFCEANPQAVVLVMCLELCSLHLQVSDRPESIVANALFADGAAAAIVSAREPAHDRPFYRMAGFHSALVPSSEAHMAWDIGDHGFNMVLSAYVPDLIGSNIREMLGGILDKRGLTPEDIDEWAVHPGGRAILEQIEQQLALPATALEMSRGVLRDYGNMSSPTVMFVLKGFLEEAETDRATTCAIAFGPGLTVETAVLERCGVAIPPAEAVQPAIVPQTAVL</sequence>
<comment type="similarity">
    <text evidence="1">Belongs to the thiolase-like superfamily. Chalcone/stilbene synthases family.</text>
</comment>
<dbReference type="Gene3D" id="3.40.47.10">
    <property type="match status" value="2"/>
</dbReference>
<evidence type="ECO:0000256" key="2">
    <source>
        <dbReference type="ARBA" id="ARBA00022679"/>
    </source>
</evidence>
<reference evidence="6" key="1">
    <citation type="journal article" date="2019" name="Int. J. Syst. Evol. Microbiol.">
        <title>The Global Catalogue of Microorganisms (GCM) 10K type strain sequencing project: providing services to taxonomists for standard genome sequencing and annotation.</title>
        <authorList>
            <consortium name="The Broad Institute Genomics Platform"/>
            <consortium name="The Broad Institute Genome Sequencing Center for Infectious Disease"/>
            <person name="Wu L."/>
            <person name="Ma J."/>
        </authorList>
    </citation>
    <scope>NUCLEOTIDE SEQUENCE [LARGE SCALE GENOMIC DNA]</scope>
    <source>
        <strain evidence="6">CGMCC 4.1469</strain>
    </source>
</reference>
<accession>A0ABW0KWS1</accession>
<evidence type="ECO:0000259" key="4">
    <source>
        <dbReference type="Pfam" id="PF02797"/>
    </source>
</evidence>
<dbReference type="CDD" id="cd00831">
    <property type="entry name" value="CHS_like"/>
    <property type="match status" value="1"/>
</dbReference>
<dbReference type="PANTHER" id="PTHR11877">
    <property type="entry name" value="HYDROXYMETHYLGLUTARYL-COA SYNTHASE"/>
    <property type="match status" value="1"/>
</dbReference>
<dbReference type="InterPro" id="IPR011141">
    <property type="entry name" value="Polyketide_synthase_type-III"/>
</dbReference>
<evidence type="ECO:0000256" key="1">
    <source>
        <dbReference type="ARBA" id="ARBA00005531"/>
    </source>
</evidence>
<gene>
    <name evidence="5" type="ORF">ACFQDI_23495</name>
</gene>
<proteinExistence type="inferred from homology"/>
<evidence type="ECO:0000313" key="5">
    <source>
        <dbReference type="EMBL" id="MFC5457854.1"/>
    </source>
</evidence>
<organism evidence="5 6">
    <name type="scientific">Prosthecobacter fluviatilis</name>
    <dbReference type="NCBI Taxonomy" id="445931"/>
    <lineage>
        <taxon>Bacteria</taxon>
        <taxon>Pseudomonadati</taxon>
        <taxon>Verrucomicrobiota</taxon>
        <taxon>Verrucomicrobiia</taxon>
        <taxon>Verrucomicrobiales</taxon>
        <taxon>Verrucomicrobiaceae</taxon>
        <taxon>Prosthecobacter</taxon>
    </lineage>
</organism>
<dbReference type="InterPro" id="IPR012328">
    <property type="entry name" value="Chalcone/stilbene_synt_C"/>
</dbReference>
<dbReference type="RefSeq" id="WP_377171608.1">
    <property type="nucleotide sequence ID" value="NZ_JBHSMQ010000013.1"/>
</dbReference>
<dbReference type="InterPro" id="IPR001099">
    <property type="entry name" value="Chalcone/stilbene_synt_N"/>
</dbReference>
<evidence type="ECO:0000313" key="6">
    <source>
        <dbReference type="Proteomes" id="UP001596052"/>
    </source>
</evidence>
<dbReference type="PANTHER" id="PTHR11877:SF46">
    <property type="entry name" value="TYPE III POLYKETIDE SYNTHASE A"/>
    <property type="match status" value="1"/>
</dbReference>